<dbReference type="Pfam" id="PF00004">
    <property type="entry name" value="AAA"/>
    <property type="match status" value="1"/>
</dbReference>
<dbReference type="PANTHER" id="PTHR13779:SF7">
    <property type="entry name" value="ATPASE WRNIP1"/>
    <property type="match status" value="1"/>
</dbReference>
<feature type="compositionally biased region" description="Polar residues" evidence="1">
    <location>
        <begin position="43"/>
        <end position="62"/>
    </location>
</feature>
<reference evidence="3" key="1">
    <citation type="journal article" date="2021" name="Genome Biol. Evol.">
        <title>The assembled and annotated genome of the fairy-ring fungus Marasmius oreades.</title>
        <authorList>
            <person name="Hiltunen M."/>
            <person name="Ament-Velasquez S.L."/>
            <person name="Johannesson H."/>
        </authorList>
    </citation>
    <scope>NUCLEOTIDE SEQUENCE</scope>
    <source>
        <strain evidence="3">03SP1</strain>
    </source>
</reference>
<gene>
    <name evidence="3" type="ORF">E1B28_006412</name>
</gene>
<accession>A0A9P7S886</accession>
<dbReference type="GO" id="GO:0005634">
    <property type="term" value="C:nucleus"/>
    <property type="evidence" value="ECO:0007669"/>
    <property type="project" value="TreeGrafter"/>
</dbReference>
<comment type="caution">
    <text evidence="3">The sequence shown here is derived from an EMBL/GenBank/DDBJ whole genome shotgun (WGS) entry which is preliminary data.</text>
</comment>
<dbReference type="Gene3D" id="3.40.50.300">
    <property type="entry name" value="P-loop containing nucleotide triphosphate hydrolases"/>
    <property type="match status" value="2"/>
</dbReference>
<dbReference type="OrthoDB" id="10265467at2759"/>
<dbReference type="RefSeq" id="XP_043012168.1">
    <property type="nucleotide sequence ID" value="XM_043151075.1"/>
</dbReference>
<dbReference type="GO" id="GO:0006261">
    <property type="term" value="P:DNA-templated DNA replication"/>
    <property type="evidence" value="ECO:0007669"/>
    <property type="project" value="TreeGrafter"/>
</dbReference>
<feature type="domain" description="ATPase AAA-type core" evidence="2">
    <location>
        <begin position="178"/>
        <end position="208"/>
    </location>
</feature>
<evidence type="ECO:0000313" key="4">
    <source>
        <dbReference type="Proteomes" id="UP001049176"/>
    </source>
</evidence>
<dbReference type="PANTHER" id="PTHR13779">
    <property type="entry name" value="WERNER HELICASE-INTERACTING PROTEIN 1 FAMILY MEMBER"/>
    <property type="match status" value="1"/>
</dbReference>
<organism evidence="3 4">
    <name type="scientific">Marasmius oreades</name>
    <name type="common">fairy-ring Marasmius</name>
    <dbReference type="NCBI Taxonomy" id="181124"/>
    <lineage>
        <taxon>Eukaryota</taxon>
        <taxon>Fungi</taxon>
        <taxon>Dikarya</taxon>
        <taxon>Basidiomycota</taxon>
        <taxon>Agaricomycotina</taxon>
        <taxon>Agaricomycetes</taxon>
        <taxon>Agaricomycetidae</taxon>
        <taxon>Agaricales</taxon>
        <taxon>Marasmiineae</taxon>
        <taxon>Marasmiaceae</taxon>
        <taxon>Marasmius</taxon>
    </lineage>
</organism>
<feature type="compositionally biased region" description="Polar residues" evidence="1">
    <location>
        <begin position="119"/>
        <end position="131"/>
    </location>
</feature>
<dbReference type="Proteomes" id="UP001049176">
    <property type="component" value="Chromosome 3"/>
</dbReference>
<feature type="region of interest" description="Disordered" evidence="1">
    <location>
        <begin position="43"/>
        <end position="131"/>
    </location>
</feature>
<keyword evidence="4" id="KW-1185">Reference proteome</keyword>
<dbReference type="InterPro" id="IPR027417">
    <property type="entry name" value="P-loop_NTPase"/>
</dbReference>
<evidence type="ECO:0000256" key="1">
    <source>
        <dbReference type="SAM" id="MobiDB-lite"/>
    </source>
</evidence>
<dbReference type="InterPro" id="IPR003959">
    <property type="entry name" value="ATPase_AAA_core"/>
</dbReference>
<dbReference type="GO" id="GO:0000731">
    <property type="term" value="P:DNA synthesis involved in DNA repair"/>
    <property type="evidence" value="ECO:0007669"/>
    <property type="project" value="TreeGrafter"/>
</dbReference>
<dbReference type="GO" id="GO:0016887">
    <property type="term" value="F:ATP hydrolysis activity"/>
    <property type="evidence" value="ECO:0007669"/>
    <property type="project" value="InterPro"/>
</dbReference>
<dbReference type="GO" id="GO:0005524">
    <property type="term" value="F:ATP binding"/>
    <property type="evidence" value="ECO:0007669"/>
    <property type="project" value="InterPro"/>
</dbReference>
<feature type="compositionally biased region" description="Low complexity" evidence="1">
    <location>
        <begin position="63"/>
        <end position="80"/>
    </location>
</feature>
<evidence type="ECO:0000259" key="2">
    <source>
        <dbReference type="Pfam" id="PF00004"/>
    </source>
</evidence>
<dbReference type="GO" id="GO:0008047">
    <property type="term" value="F:enzyme activator activity"/>
    <property type="evidence" value="ECO:0007669"/>
    <property type="project" value="TreeGrafter"/>
</dbReference>
<dbReference type="SUPFAM" id="SSF52540">
    <property type="entry name" value="P-loop containing nucleoside triphosphate hydrolases"/>
    <property type="match status" value="1"/>
</dbReference>
<dbReference type="GO" id="GO:0017116">
    <property type="term" value="F:single-stranded DNA helicase activity"/>
    <property type="evidence" value="ECO:0007669"/>
    <property type="project" value="TreeGrafter"/>
</dbReference>
<dbReference type="KEGG" id="more:E1B28_006412"/>
<dbReference type="EMBL" id="CM032183">
    <property type="protein sequence ID" value="KAG7095698.1"/>
    <property type="molecule type" value="Genomic_DNA"/>
</dbReference>
<dbReference type="GeneID" id="66075488"/>
<name>A0A9P7S886_9AGAR</name>
<sequence length="299" mass="32116">MVCKGSAARYGANGLLTPRWPICSLAQYAPSRFLNAHIDSDCSQHASLSPASSQTSFSQDPNSSQQSTSGSRSITSPSTGKPTYSIFQTRKESKVNELPGASSQPASVRGSKKHGQETAPLSQPQQKRNKISTNLAEANPLAERLRPRSLDNFISHRHLTGPESLLMKSLAAGSTGSMILWGPPGCGKTTLARLIAKQTNAIFKELSATIAGINDDIFLPFLEQGQIQLIGATTENPSFRLTGALVSRCRVFVLERLTDDDIEAIVRGAVSRLSSAHSSSANSVCLDLTKLFRIKAFTE</sequence>
<dbReference type="InterPro" id="IPR051314">
    <property type="entry name" value="AAA_ATPase_RarA/MGS1/WRNIP1"/>
</dbReference>
<protein>
    <recommendedName>
        <fullName evidence="2">ATPase AAA-type core domain-containing protein</fullName>
    </recommendedName>
</protein>
<dbReference type="AlphaFoldDB" id="A0A9P7S886"/>
<evidence type="ECO:0000313" key="3">
    <source>
        <dbReference type="EMBL" id="KAG7095698.1"/>
    </source>
</evidence>
<proteinExistence type="predicted"/>